<reference evidence="2 3" key="1">
    <citation type="submission" date="2017-07" db="EMBL/GenBank/DDBJ databases">
        <title>Amycolatopsis alba DSM 44262 Genome sequencing and assembly.</title>
        <authorList>
            <person name="Kaur N."/>
            <person name="Mayilraj S."/>
        </authorList>
    </citation>
    <scope>NUCLEOTIDE SEQUENCE [LARGE SCALE GENOMIC DNA]</scope>
    <source>
        <strain evidence="2 3">DSM 44262</strain>
    </source>
</reference>
<comment type="caution">
    <text evidence="2">The sequence shown here is derived from an EMBL/GenBank/DDBJ whole genome shotgun (WGS) entry which is preliminary data.</text>
</comment>
<dbReference type="EMBL" id="NMQU01000148">
    <property type="protein sequence ID" value="OXM43420.1"/>
    <property type="molecule type" value="Genomic_DNA"/>
</dbReference>
<sequence length="428" mass="47425">MEKIVTALQSQPPRVRSALTELQRIFVSSSEQPPAILTACAAALKTDHQITADILAGVRTAHAEWDSYGELERKLYSACVYSTQSRNAITATEPNDITVMLRATPPRVKDAATALQWLNAVTQGAHREAYMACSVLLSNPSADHLAVVDAIQTGYRVWPKLDEQNRTLFMACVYASKARADVARARTAKRQARIETETPDEPHRCGNCDGVLPEDMNYCSENCRRNAEAVERPTPEQHTTPAPERPEAKATKRKRQTAEKRAQAKTVVGELEQQYDEHFRAVVRAIPSAGVVRKNEGTVDRYEDERQRTRDRDDSRDGVDDLTGRRVTDNDYDVMALVPIATSAECSACNLERPVLETHTADSSDGRCLECYERDRVPLHVIRQEVAIAAQRPNPGNAIIDTLYGLDAVDVLRSLQARPRTAPALAAA</sequence>
<gene>
    <name evidence="2" type="ORF">CFP75_38240</name>
</gene>
<feature type="region of interest" description="Disordered" evidence="1">
    <location>
        <begin position="229"/>
        <end position="265"/>
    </location>
</feature>
<feature type="compositionally biased region" description="Basic and acidic residues" evidence="1">
    <location>
        <begin position="244"/>
        <end position="262"/>
    </location>
</feature>
<proteinExistence type="predicted"/>
<name>A0A229R9T6_AMYAL</name>
<dbReference type="Proteomes" id="UP000215563">
    <property type="component" value="Unassembled WGS sequence"/>
</dbReference>
<evidence type="ECO:0000256" key="1">
    <source>
        <dbReference type="SAM" id="MobiDB-lite"/>
    </source>
</evidence>
<keyword evidence="3" id="KW-1185">Reference proteome</keyword>
<accession>A0A229R9T6</accession>
<evidence type="ECO:0000313" key="2">
    <source>
        <dbReference type="EMBL" id="OXM43420.1"/>
    </source>
</evidence>
<organism evidence="2 3">
    <name type="scientific">Amycolatopsis alba DSM 44262</name>
    <dbReference type="NCBI Taxonomy" id="1125972"/>
    <lineage>
        <taxon>Bacteria</taxon>
        <taxon>Bacillati</taxon>
        <taxon>Actinomycetota</taxon>
        <taxon>Actinomycetes</taxon>
        <taxon>Pseudonocardiales</taxon>
        <taxon>Pseudonocardiaceae</taxon>
        <taxon>Amycolatopsis</taxon>
    </lineage>
</organism>
<feature type="region of interest" description="Disordered" evidence="1">
    <location>
        <begin position="297"/>
        <end position="324"/>
    </location>
</feature>
<dbReference type="AlphaFoldDB" id="A0A229R9T6"/>
<protein>
    <submittedName>
        <fullName evidence="2">Uncharacterized protein</fullName>
    </submittedName>
</protein>
<evidence type="ECO:0000313" key="3">
    <source>
        <dbReference type="Proteomes" id="UP000215563"/>
    </source>
</evidence>